<sequence length="179" mass="19681">MSRDAVVAKRYAKALFEIALQHNLVAEVEEQLKLVVDTLKQDQEIERFLTFPNIDVSKKIELIKGAFADRVSSIVSNTIALLISRGRSDIIHDVYEAFRKVAGEATGRSHATVFTAQPLTAEELAKIEARFGSASGKQIAAEQVVDPSLLGGIQVRIGDRLYDGSLAGKLERLRKTMNS</sequence>
<dbReference type="HOGENOM" id="CLU_085114_1_1_9"/>
<dbReference type="EMBL" id="CP011058">
    <property type="protein sequence ID" value="AJY74563.1"/>
    <property type="molecule type" value="Genomic_DNA"/>
</dbReference>
<accession>A0A0D5NI12</accession>
<protein>
    <recommendedName>
        <fullName evidence="7">ATP synthase subunit delta</fullName>
    </recommendedName>
    <alternativeName>
        <fullName evidence="7">ATP synthase F(1) sector subunit delta</fullName>
    </alternativeName>
    <alternativeName>
        <fullName evidence="7">F-type ATPase subunit delta</fullName>
        <shortName evidence="7">F-ATPase subunit delta</shortName>
    </alternativeName>
</protein>
<keyword evidence="3 7" id="KW-0375">Hydrogen ion transport</keyword>
<gene>
    <name evidence="7" type="primary">atpH</name>
    <name evidence="8" type="ORF">VN24_08250</name>
</gene>
<evidence type="ECO:0000313" key="8">
    <source>
        <dbReference type="EMBL" id="AJY74563.1"/>
    </source>
</evidence>
<comment type="subcellular location">
    <subcellularLocation>
        <location evidence="7">Cell membrane</location>
        <topology evidence="7">Peripheral membrane protein</topology>
    </subcellularLocation>
    <subcellularLocation>
        <location evidence="1">Membrane</location>
    </subcellularLocation>
</comment>
<keyword evidence="2 7" id="KW-0813">Transport</keyword>
<dbReference type="PATRIC" id="fig|1126833.4.peg.1821"/>
<reference evidence="9" key="2">
    <citation type="submission" date="2015-03" db="EMBL/GenBank/DDBJ databases">
        <title>Genome sequence of Paenibacillus beijingensis strain DSM 24997T.</title>
        <authorList>
            <person name="Kwak Y."/>
            <person name="Shin J.-H."/>
        </authorList>
    </citation>
    <scope>NUCLEOTIDE SEQUENCE [LARGE SCALE GENOMIC DNA]</scope>
    <source>
        <strain evidence="9">DSM 24997</strain>
    </source>
</reference>
<keyword evidence="7" id="KW-0139">CF(1)</keyword>
<dbReference type="InterPro" id="IPR000711">
    <property type="entry name" value="ATPase_OSCP/dsu"/>
</dbReference>
<dbReference type="NCBIfam" id="TIGR01145">
    <property type="entry name" value="ATP_synt_delta"/>
    <property type="match status" value="1"/>
</dbReference>
<keyword evidence="7" id="KW-1003">Cell membrane</keyword>
<comment type="similarity">
    <text evidence="7">Belongs to the ATPase delta chain family.</text>
</comment>
<dbReference type="PANTHER" id="PTHR11910">
    <property type="entry name" value="ATP SYNTHASE DELTA CHAIN"/>
    <property type="match status" value="1"/>
</dbReference>
<dbReference type="GO" id="GO:0046933">
    <property type="term" value="F:proton-transporting ATP synthase activity, rotational mechanism"/>
    <property type="evidence" value="ECO:0007669"/>
    <property type="project" value="UniProtKB-UniRule"/>
</dbReference>
<evidence type="ECO:0000256" key="4">
    <source>
        <dbReference type="ARBA" id="ARBA00023065"/>
    </source>
</evidence>
<dbReference type="Pfam" id="PF00213">
    <property type="entry name" value="OSCP"/>
    <property type="match status" value="1"/>
</dbReference>
<evidence type="ECO:0000313" key="9">
    <source>
        <dbReference type="Proteomes" id="UP000032633"/>
    </source>
</evidence>
<dbReference type="RefSeq" id="WP_045669996.1">
    <property type="nucleotide sequence ID" value="NZ_CP011058.1"/>
</dbReference>
<name>A0A0D5NI12_9BACL</name>
<dbReference type="HAMAP" id="MF_01416">
    <property type="entry name" value="ATP_synth_delta_bact"/>
    <property type="match status" value="1"/>
</dbReference>
<evidence type="ECO:0000256" key="5">
    <source>
        <dbReference type="ARBA" id="ARBA00023136"/>
    </source>
</evidence>
<dbReference type="GO" id="GO:0045259">
    <property type="term" value="C:proton-transporting ATP synthase complex"/>
    <property type="evidence" value="ECO:0007669"/>
    <property type="project" value="UniProtKB-KW"/>
</dbReference>
<dbReference type="NCBIfam" id="NF004403">
    <property type="entry name" value="PRK05758.2-4"/>
    <property type="match status" value="1"/>
</dbReference>
<keyword evidence="4 7" id="KW-0406">Ion transport</keyword>
<dbReference type="PRINTS" id="PR00125">
    <property type="entry name" value="ATPASEDELTA"/>
</dbReference>
<keyword evidence="5 7" id="KW-0472">Membrane</keyword>
<dbReference type="STRING" id="1126833.VN24_08250"/>
<dbReference type="OrthoDB" id="9802471at2"/>
<evidence type="ECO:0000256" key="3">
    <source>
        <dbReference type="ARBA" id="ARBA00022781"/>
    </source>
</evidence>
<dbReference type="SUPFAM" id="SSF47928">
    <property type="entry name" value="N-terminal domain of the delta subunit of the F1F0-ATP synthase"/>
    <property type="match status" value="1"/>
</dbReference>
<keyword evidence="9" id="KW-1185">Reference proteome</keyword>
<evidence type="ECO:0000256" key="1">
    <source>
        <dbReference type="ARBA" id="ARBA00004370"/>
    </source>
</evidence>
<dbReference type="GO" id="GO:0005886">
    <property type="term" value="C:plasma membrane"/>
    <property type="evidence" value="ECO:0007669"/>
    <property type="project" value="UniProtKB-SubCell"/>
</dbReference>
<dbReference type="Gene3D" id="1.10.520.20">
    <property type="entry name" value="N-terminal domain of the delta subunit of the F1F0-ATP synthase"/>
    <property type="match status" value="1"/>
</dbReference>
<dbReference type="InterPro" id="IPR026015">
    <property type="entry name" value="ATP_synth_OSCP/delta_N_sf"/>
</dbReference>
<evidence type="ECO:0000256" key="6">
    <source>
        <dbReference type="ARBA" id="ARBA00023310"/>
    </source>
</evidence>
<dbReference type="AlphaFoldDB" id="A0A0D5NI12"/>
<reference evidence="8 9" key="1">
    <citation type="journal article" date="2015" name="J. Biotechnol.">
        <title>Complete genome sequence of Paenibacillus beijingensis 7188(T) (=DSM 24997(T)), a novel rhizobacterium from jujube garden soil.</title>
        <authorList>
            <person name="Kwak Y."/>
            <person name="Shin J.H."/>
        </authorList>
    </citation>
    <scope>NUCLEOTIDE SEQUENCE [LARGE SCALE GENOMIC DNA]</scope>
    <source>
        <strain evidence="8 9">DSM 24997</strain>
    </source>
</reference>
<proteinExistence type="inferred from homology"/>
<dbReference type="Proteomes" id="UP000032633">
    <property type="component" value="Chromosome"/>
</dbReference>
<evidence type="ECO:0000256" key="2">
    <source>
        <dbReference type="ARBA" id="ARBA00022448"/>
    </source>
</evidence>
<dbReference type="KEGG" id="pbj:VN24_08250"/>
<keyword evidence="6 7" id="KW-0066">ATP synthesis</keyword>
<organism evidence="8 9">
    <name type="scientific">Paenibacillus beijingensis</name>
    <dbReference type="NCBI Taxonomy" id="1126833"/>
    <lineage>
        <taxon>Bacteria</taxon>
        <taxon>Bacillati</taxon>
        <taxon>Bacillota</taxon>
        <taxon>Bacilli</taxon>
        <taxon>Bacillales</taxon>
        <taxon>Paenibacillaceae</taxon>
        <taxon>Paenibacillus</taxon>
    </lineage>
</organism>
<evidence type="ECO:0000256" key="7">
    <source>
        <dbReference type="HAMAP-Rule" id="MF_01416"/>
    </source>
</evidence>
<comment type="function">
    <text evidence="7">This protein is part of the stalk that links CF(0) to CF(1). It either transmits conformational changes from CF(0) to CF(1) or is implicated in proton conduction.</text>
</comment>
<comment type="function">
    <text evidence="7">F(1)F(0) ATP synthase produces ATP from ADP in the presence of a proton or sodium gradient. F-type ATPases consist of two structural domains, F(1) containing the extramembraneous catalytic core and F(0) containing the membrane proton channel, linked together by a central stalk and a peripheral stalk. During catalysis, ATP synthesis in the catalytic domain of F(1) is coupled via a rotary mechanism of the central stalk subunits to proton translocation.</text>
</comment>